<evidence type="ECO:0000256" key="2">
    <source>
        <dbReference type="ARBA" id="ARBA00023125"/>
    </source>
</evidence>
<sequence>MSKISVRKETGTLLFDFNYRGSRCREQTTLKDTKANRRKMETVLERIEREIVAGTFDYGTFFPGSNRASQFGTRPSTASVDAVPSVGGGGDIAAPLMPTEVVERVTPTFSEFTEIWLAENDAVWRRNTMISTKVHVNGYLLPRFADKQMHQILKADCLAFRADIAKTGGSMKKRTLSAKTVNEIMQILGAILAEGADRYEFPNPMQNVKRLKTQKVHIDPLSFDEVEKFIANVRPDYKPYFTVRFFTGLRTGEVHGLQWRNIDFERREILVRETFSHLGREYTKNDGSQREVHMSEPVYQALKEQQRATGHLSEYVFCTGAGTPIDPLNVNKRVWKPTLKLLGMKDRRFYQTRHTAATLWLASGESPEWIARQMGHASTEMLFKIYSRYVPNLTRQDGSAFERLLLQRMGGNGIMKTLTKETAGSLAKVLNSRLSTIYNDDMVAILGVGRESSNEEAIQSWLMSRFADIDVSHPNTILESASEVLNQHLTDLRMEVMGGSISEIPAPHDFVQIKLLSDQELRRIACAIYFLILGDGSRSGIDSLINLAIGGRGNSIDQIASWISVQGKTYSYFPSELTLSLAQRLMQELRCIGESY</sequence>
<dbReference type="EMBL" id="RHGB01000005">
    <property type="protein sequence ID" value="RNL66040.1"/>
    <property type="molecule type" value="Genomic_DNA"/>
</dbReference>
<gene>
    <name evidence="5" type="ORF">D0911_06690</name>
</gene>
<dbReference type="Gene3D" id="1.10.150.130">
    <property type="match status" value="1"/>
</dbReference>
<evidence type="ECO:0000256" key="3">
    <source>
        <dbReference type="ARBA" id="ARBA00023172"/>
    </source>
</evidence>
<keyword evidence="1" id="KW-0229">DNA integration</keyword>
<keyword evidence="3" id="KW-0233">DNA recombination</keyword>
<keyword evidence="6" id="KW-1185">Reference proteome</keyword>
<dbReference type="RefSeq" id="WP_123181984.1">
    <property type="nucleotide sequence ID" value="NZ_RHGB01000005.1"/>
</dbReference>
<comment type="caution">
    <text evidence="5">The sequence shown here is derived from an EMBL/GenBank/DDBJ whole genome shotgun (WGS) entry which is preliminary data.</text>
</comment>
<evidence type="ECO:0000259" key="4">
    <source>
        <dbReference type="PROSITE" id="PS51898"/>
    </source>
</evidence>
<dbReference type="Proteomes" id="UP000274695">
    <property type="component" value="Unassembled WGS sequence"/>
</dbReference>
<protein>
    <submittedName>
        <fullName evidence="5">Site-specific integrase</fullName>
    </submittedName>
</protein>
<dbReference type="InterPro" id="IPR022000">
    <property type="entry name" value="Min27-like_integrase_DNA_bind"/>
</dbReference>
<dbReference type="Gene3D" id="1.10.443.10">
    <property type="entry name" value="Intergrase catalytic core"/>
    <property type="match status" value="1"/>
</dbReference>
<dbReference type="SUPFAM" id="SSF56349">
    <property type="entry name" value="DNA breaking-rejoining enzymes"/>
    <property type="match status" value="1"/>
</dbReference>
<dbReference type="InterPro" id="IPR004107">
    <property type="entry name" value="Integrase_SAM-like_N"/>
</dbReference>
<dbReference type="PANTHER" id="PTHR30349:SF36">
    <property type="entry name" value="PROPHAGE INTEGRASE INTR-RELATED"/>
    <property type="match status" value="1"/>
</dbReference>
<feature type="domain" description="Tyr recombinase" evidence="4">
    <location>
        <begin position="216"/>
        <end position="401"/>
    </location>
</feature>
<dbReference type="CDD" id="cd01189">
    <property type="entry name" value="INT_ICEBs1_C_like"/>
    <property type="match status" value="1"/>
</dbReference>
<dbReference type="PANTHER" id="PTHR30349">
    <property type="entry name" value="PHAGE INTEGRASE-RELATED"/>
    <property type="match status" value="1"/>
</dbReference>
<proteinExistence type="predicted"/>
<evidence type="ECO:0000313" key="6">
    <source>
        <dbReference type="Proteomes" id="UP000274695"/>
    </source>
</evidence>
<keyword evidence="2" id="KW-0238">DNA-binding</keyword>
<organism evidence="5 6">
    <name type="scientific">Zhongshania marina</name>
    <dbReference type="NCBI Taxonomy" id="2304603"/>
    <lineage>
        <taxon>Bacteria</taxon>
        <taxon>Pseudomonadati</taxon>
        <taxon>Pseudomonadota</taxon>
        <taxon>Gammaproteobacteria</taxon>
        <taxon>Cellvibrionales</taxon>
        <taxon>Spongiibacteraceae</taxon>
        <taxon>Zhongshania</taxon>
    </lineage>
</organism>
<accession>A0ABX9W702</accession>
<name>A0ABX9W702_9GAMM</name>
<evidence type="ECO:0000313" key="5">
    <source>
        <dbReference type="EMBL" id="RNL66040.1"/>
    </source>
</evidence>
<dbReference type="InterPro" id="IPR050090">
    <property type="entry name" value="Tyrosine_recombinase_XerCD"/>
</dbReference>
<dbReference type="Pfam" id="PF12167">
    <property type="entry name" value="Arm-DNA-bind_2"/>
    <property type="match status" value="1"/>
</dbReference>
<dbReference type="InterPro" id="IPR011010">
    <property type="entry name" value="DNA_brk_join_enz"/>
</dbReference>
<dbReference type="PROSITE" id="PS51898">
    <property type="entry name" value="TYR_RECOMBINASE"/>
    <property type="match status" value="1"/>
</dbReference>
<dbReference type="Pfam" id="PF14659">
    <property type="entry name" value="Phage_int_SAM_3"/>
    <property type="match status" value="1"/>
</dbReference>
<dbReference type="InterPro" id="IPR010998">
    <property type="entry name" value="Integrase_recombinase_N"/>
</dbReference>
<dbReference type="Pfam" id="PF00589">
    <property type="entry name" value="Phage_integrase"/>
    <property type="match status" value="1"/>
</dbReference>
<evidence type="ECO:0000256" key="1">
    <source>
        <dbReference type="ARBA" id="ARBA00022908"/>
    </source>
</evidence>
<dbReference type="InterPro" id="IPR002104">
    <property type="entry name" value="Integrase_catalytic"/>
</dbReference>
<reference evidence="5 6" key="1">
    <citation type="submission" date="2018-10" db="EMBL/GenBank/DDBJ databases">
        <title>Draft genome sequence of Zhongshania sp. DSW25-10.</title>
        <authorList>
            <person name="Oh J."/>
        </authorList>
    </citation>
    <scope>NUCLEOTIDE SEQUENCE [LARGE SCALE GENOMIC DNA]</scope>
    <source>
        <strain evidence="5 6">DSW25-10</strain>
    </source>
</reference>
<dbReference type="InterPro" id="IPR013762">
    <property type="entry name" value="Integrase-like_cat_sf"/>
</dbReference>